<keyword evidence="2" id="KW-1133">Transmembrane helix</keyword>
<keyword evidence="2" id="KW-0472">Membrane</keyword>
<evidence type="ECO:0000256" key="1">
    <source>
        <dbReference type="SAM" id="MobiDB-lite"/>
    </source>
</evidence>
<feature type="transmembrane region" description="Helical" evidence="2">
    <location>
        <begin position="76"/>
        <end position="94"/>
    </location>
</feature>
<reference evidence="3 4" key="2">
    <citation type="submission" date="2020-02" db="EMBL/GenBank/DDBJ databases">
        <title>The new genus of Enterobacteriales.</title>
        <authorList>
            <person name="Kim I.S."/>
        </authorList>
    </citation>
    <scope>NUCLEOTIDE SEQUENCE [LARGE SCALE GENOMIC DNA]</scope>
    <source>
        <strain evidence="3 4">SAP-6</strain>
    </source>
</reference>
<accession>A0A845SQS0</accession>
<dbReference type="Proteomes" id="UP000461443">
    <property type="component" value="Unassembled WGS sequence"/>
</dbReference>
<evidence type="ECO:0000313" key="4">
    <source>
        <dbReference type="Proteomes" id="UP000461443"/>
    </source>
</evidence>
<feature type="region of interest" description="Disordered" evidence="1">
    <location>
        <begin position="31"/>
        <end position="52"/>
    </location>
</feature>
<dbReference type="RefSeq" id="WP_162367632.1">
    <property type="nucleotide sequence ID" value="NZ_WUBS01000015.1"/>
</dbReference>
<organism evidence="3 4">
    <name type="scientific">Acerihabitans arboris</name>
    <dbReference type="NCBI Taxonomy" id="2691583"/>
    <lineage>
        <taxon>Bacteria</taxon>
        <taxon>Pseudomonadati</taxon>
        <taxon>Pseudomonadota</taxon>
        <taxon>Gammaproteobacteria</taxon>
        <taxon>Enterobacterales</taxon>
        <taxon>Pectobacteriaceae</taxon>
        <taxon>Acerihabitans</taxon>
    </lineage>
</organism>
<gene>
    <name evidence="3" type="ORF">GRH90_19495</name>
</gene>
<evidence type="ECO:0000313" key="3">
    <source>
        <dbReference type="EMBL" id="NDL64921.1"/>
    </source>
</evidence>
<sequence>MSEITKPNNEAIGDAVDKAKNKTEQFAGAAQKKFGEAIDSPEHEAKGAARQATARVSEALNDAAAGVREQVRENPLIGLAAIGTIGLLLGFILGRK</sequence>
<dbReference type="AlphaFoldDB" id="A0A845SQS0"/>
<reference evidence="3 4" key="1">
    <citation type="submission" date="2019-12" db="EMBL/GenBank/DDBJ databases">
        <authorList>
            <person name="Lee S.D."/>
        </authorList>
    </citation>
    <scope>NUCLEOTIDE SEQUENCE [LARGE SCALE GENOMIC DNA]</scope>
    <source>
        <strain evidence="3 4">SAP-6</strain>
    </source>
</reference>
<keyword evidence="4" id="KW-1185">Reference proteome</keyword>
<evidence type="ECO:0000256" key="2">
    <source>
        <dbReference type="SAM" id="Phobius"/>
    </source>
</evidence>
<proteinExistence type="predicted"/>
<keyword evidence="2" id="KW-0812">Transmembrane</keyword>
<comment type="caution">
    <text evidence="3">The sequence shown here is derived from an EMBL/GenBank/DDBJ whole genome shotgun (WGS) entry which is preliminary data.</text>
</comment>
<dbReference type="Gene3D" id="1.10.1470.10">
    <property type="entry name" value="YjbJ"/>
    <property type="match status" value="1"/>
</dbReference>
<dbReference type="InterPro" id="IPR036629">
    <property type="entry name" value="YjbJ_sf"/>
</dbReference>
<protein>
    <submittedName>
        <fullName evidence="3">CsbD family protein</fullName>
    </submittedName>
</protein>
<feature type="compositionally biased region" description="Basic and acidic residues" evidence="1">
    <location>
        <begin position="33"/>
        <end position="47"/>
    </location>
</feature>
<name>A0A845SQS0_9GAMM</name>
<dbReference type="EMBL" id="WUBS01000015">
    <property type="protein sequence ID" value="NDL64921.1"/>
    <property type="molecule type" value="Genomic_DNA"/>
</dbReference>
<dbReference type="SUPFAM" id="SSF69047">
    <property type="entry name" value="Hypothetical protein YjbJ"/>
    <property type="match status" value="1"/>
</dbReference>